<evidence type="ECO:0000313" key="2">
    <source>
        <dbReference type="EMBL" id="TCL50271.1"/>
    </source>
</evidence>
<keyword evidence="1" id="KW-1133">Transmembrane helix</keyword>
<sequence length="131" mass="15182">MIKQFISGLLTLMVTIPLFSFIFIYIGAKKIFKQKVKRSFQLAVDGSTIFFILSVHFLIIVIFGRSYGMELLLFLIVTMIMFIIGYWKKTGDVQISKIFKIYWKAHFLLFAAAYISLLAYGLFSRILIELS</sequence>
<evidence type="ECO:0000256" key="1">
    <source>
        <dbReference type="SAM" id="Phobius"/>
    </source>
</evidence>
<reference evidence="2 3" key="1">
    <citation type="submission" date="2019-03" db="EMBL/GenBank/DDBJ databases">
        <title>Genomic Encyclopedia of Type Strains, Phase IV (KMG-IV): sequencing the most valuable type-strain genomes for metagenomic binning, comparative biology and taxonomic classification.</title>
        <authorList>
            <person name="Goeker M."/>
        </authorList>
    </citation>
    <scope>NUCLEOTIDE SEQUENCE [LARGE SCALE GENOMIC DNA]</scope>
    <source>
        <strain evidence="2 3">DSM 24979</strain>
    </source>
</reference>
<accession>A0A4R1QEV4</accession>
<protein>
    <submittedName>
        <fullName evidence="2">Uncharacterized protein DUF3397</fullName>
    </submittedName>
</protein>
<feature type="transmembrane region" description="Helical" evidence="1">
    <location>
        <begin position="107"/>
        <end position="128"/>
    </location>
</feature>
<dbReference type="Proteomes" id="UP000295658">
    <property type="component" value="Unassembled WGS sequence"/>
</dbReference>
<keyword evidence="1" id="KW-0472">Membrane</keyword>
<dbReference type="Pfam" id="PF11877">
    <property type="entry name" value="DUF3397"/>
    <property type="match status" value="1"/>
</dbReference>
<dbReference type="InterPro" id="IPR016945">
    <property type="entry name" value="UCP030092"/>
</dbReference>
<comment type="caution">
    <text evidence="2">The sequence shown here is derived from an EMBL/GenBank/DDBJ whole genome shotgun (WGS) entry which is preliminary data.</text>
</comment>
<dbReference type="InterPro" id="IPR024515">
    <property type="entry name" value="DUF3397"/>
</dbReference>
<feature type="transmembrane region" description="Helical" evidence="1">
    <location>
        <begin position="40"/>
        <end position="63"/>
    </location>
</feature>
<keyword evidence="3" id="KW-1185">Reference proteome</keyword>
<dbReference type="PIRSF" id="PIRSF030092">
    <property type="entry name" value="UCP030092"/>
    <property type="match status" value="1"/>
</dbReference>
<proteinExistence type="predicted"/>
<organism evidence="2 3">
    <name type="scientific">Thermolongibacillus altinsuensis</name>
    <dbReference type="NCBI Taxonomy" id="575256"/>
    <lineage>
        <taxon>Bacteria</taxon>
        <taxon>Bacillati</taxon>
        <taxon>Bacillota</taxon>
        <taxon>Bacilli</taxon>
        <taxon>Bacillales</taxon>
        <taxon>Anoxybacillaceae</taxon>
        <taxon>Thermolongibacillus</taxon>
    </lineage>
</organism>
<gene>
    <name evidence="2" type="ORF">EDD69_10568</name>
</gene>
<dbReference type="EMBL" id="SLUL01000005">
    <property type="protein sequence ID" value="TCL50271.1"/>
    <property type="molecule type" value="Genomic_DNA"/>
</dbReference>
<feature type="transmembrane region" description="Helical" evidence="1">
    <location>
        <begin position="69"/>
        <end position="87"/>
    </location>
</feature>
<dbReference type="AlphaFoldDB" id="A0A4R1QEV4"/>
<keyword evidence="1" id="KW-0812">Transmembrane</keyword>
<evidence type="ECO:0000313" key="3">
    <source>
        <dbReference type="Proteomes" id="UP000295658"/>
    </source>
</evidence>
<name>A0A4R1QEV4_9BACL</name>
<dbReference type="RefSeq" id="WP_243643049.1">
    <property type="nucleotide sequence ID" value="NZ_BSVG01000003.1"/>
</dbReference>
<feature type="transmembrane region" description="Helical" evidence="1">
    <location>
        <begin position="6"/>
        <end position="28"/>
    </location>
</feature>